<dbReference type="OrthoDB" id="5385910at2759"/>
<gene>
    <name evidence="2" type="ORF">PV07_03484</name>
</gene>
<dbReference type="EMBL" id="KN847041">
    <property type="protein sequence ID" value="KIW31896.1"/>
    <property type="molecule type" value="Genomic_DNA"/>
</dbReference>
<feature type="compositionally biased region" description="Low complexity" evidence="1">
    <location>
        <begin position="82"/>
        <end position="95"/>
    </location>
</feature>
<name>A0A0D1ZUU0_9EURO</name>
<dbReference type="Proteomes" id="UP000054466">
    <property type="component" value="Unassembled WGS sequence"/>
</dbReference>
<reference evidence="2 3" key="1">
    <citation type="submission" date="2015-01" db="EMBL/GenBank/DDBJ databases">
        <title>The Genome Sequence of Cladophialophora immunda CBS83496.</title>
        <authorList>
            <consortium name="The Broad Institute Genomics Platform"/>
            <person name="Cuomo C."/>
            <person name="de Hoog S."/>
            <person name="Gorbushina A."/>
            <person name="Stielow B."/>
            <person name="Teixiera M."/>
            <person name="Abouelleil A."/>
            <person name="Chapman S.B."/>
            <person name="Priest M."/>
            <person name="Young S.K."/>
            <person name="Wortman J."/>
            <person name="Nusbaum C."/>
            <person name="Birren B."/>
        </authorList>
    </citation>
    <scope>NUCLEOTIDE SEQUENCE [LARGE SCALE GENOMIC DNA]</scope>
    <source>
        <strain evidence="2 3">CBS 83496</strain>
    </source>
</reference>
<keyword evidence="3" id="KW-1185">Reference proteome</keyword>
<feature type="compositionally biased region" description="Polar residues" evidence="1">
    <location>
        <begin position="183"/>
        <end position="201"/>
    </location>
</feature>
<evidence type="ECO:0000256" key="1">
    <source>
        <dbReference type="SAM" id="MobiDB-lite"/>
    </source>
</evidence>
<feature type="compositionally biased region" description="Basic and acidic residues" evidence="1">
    <location>
        <begin position="210"/>
        <end position="221"/>
    </location>
</feature>
<feature type="region of interest" description="Disordered" evidence="1">
    <location>
        <begin position="1"/>
        <end position="221"/>
    </location>
</feature>
<accession>A0A0D1ZUU0</accession>
<protein>
    <submittedName>
        <fullName evidence="2">Uncharacterized protein</fullName>
    </submittedName>
</protein>
<feature type="compositionally biased region" description="Low complexity" evidence="1">
    <location>
        <begin position="53"/>
        <end position="67"/>
    </location>
</feature>
<dbReference type="STRING" id="569365.A0A0D1ZUU0"/>
<dbReference type="VEuPathDB" id="FungiDB:PV07_03484"/>
<feature type="compositionally biased region" description="Polar residues" evidence="1">
    <location>
        <begin position="68"/>
        <end position="79"/>
    </location>
</feature>
<dbReference type="AlphaFoldDB" id="A0A0D1ZUU0"/>
<organism evidence="2 3">
    <name type="scientific">Cladophialophora immunda</name>
    <dbReference type="NCBI Taxonomy" id="569365"/>
    <lineage>
        <taxon>Eukaryota</taxon>
        <taxon>Fungi</taxon>
        <taxon>Dikarya</taxon>
        <taxon>Ascomycota</taxon>
        <taxon>Pezizomycotina</taxon>
        <taxon>Eurotiomycetes</taxon>
        <taxon>Chaetothyriomycetidae</taxon>
        <taxon>Chaetothyriales</taxon>
        <taxon>Herpotrichiellaceae</taxon>
        <taxon>Cladophialophora</taxon>
    </lineage>
</organism>
<dbReference type="GeneID" id="27342678"/>
<feature type="compositionally biased region" description="Pro residues" evidence="1">
    <location>
        <begin position="96"/>
        <end position="125"/>
    </location>
</feature>
<evidence type="ECO:0000313" key="2">
    <source>
        <dbReference type="EMBL" id="KIW31896.1"/>
    </source>
</evidence>
<dbReference type="RefSeq" id="XP_016252112.1">
    <property type="nucleotide sequence ID" value="XM_016390210.1"/>
</dbReference>
<proteinExistence type="predicted"/>
<evidence type="ECO:0000313" key="3">
    <source>
        <dbReference type="Proteomes" id="UP000054466"/>
    </source>
</evidence>
<sequence length="294" mass="31644">MAPIPVHTASPINTNLPSHPFGVSSPSTAAARYTPFDDDERPTSTEPSRSSFAQQPAQPGAPAVPQPTNTLASSYNNRYEATPTSTNTPTTTSNYSPPPPQPGAVPSPFASPSPRPTAPLPPRPLEIPQHQQWMPPHASPQRHAVVPVQAQTPTHSRPLPVQSPSSAVYTPYTPSRAIPPAGVTSTTTSPSYSFNYPQPQDLSHPPGYQQDHHSSFDDKPIESCQESDYRATLSPLPYSKRGGLLDGEWSFGSNNADSNGTVVKTAMSWAKAAGKRLSETERQIWKHINGEDDT</sequence>
<dbReference type="HOGENOM" id="CLU_058869_0_0_1"/>